<dbReference type="EMBL" id="FXTE01000008">
    <property type="protein sequence ID" value="SMO77348.1"/>
    <property type="molecule type" value="Genomic_DNA"/>
</dbReference>
<keyword evidence="1" id="KW-0472">Membrane</keyword>
<dbReference type="OrthoDB" id="7875737at2"/>
<feature type="transmembrane region" description="Helical" evidence="1">
    <location>
        <begin position="6"/>
        <end position="27"/>
    </location>
</feature>
<reference evidence="2 3" key="1">
    <citation type="submission" date="2017-05" db="EMBL/GenBank/DDBJ databases">
        <authorList>
            <person name="Varghese N."/>
            <person name="Submissions S."/>
        </authorList>
    </citation>
    <scope>NUCLEOTIDE SEQUENCE [LARGE SCALE GENOMIC DNA]</scope>
    <source>
        <strain evidence="2 3">DSM 28009</strain>
    </source>
</reference>
<evidence type="ECO:0000313" key="2">
    <source>
        <dbReference type="EMBL" id="SMO77348.1"/>
    </source>
</evidence>
<keyword evidence="1" id="KW-1133">Transmembrane helix</keyword>
<keyword evidence="3" id="KW-1185">Reference proteome</keyword>
<evidence type="ECO:0000313" key="3">
    <source>
        <dbReference type="Proteomes" id="UP000319555"/>
    </source>
</evidence>
<proteinExistence type="predicted"/>
<feature type="transmembrane region" description="Helical" evidence="1">
    <location>
        <begin position="48"/>
        <end position="71"/>
    </location>
</feature>
<dbReference type="Proteomes" id="UP000319555">
    <property type="component" value="Unassembled WGS sequence"/>
</dbReference>
<gene>
    <name evidence="2" type="ORF">SAMN06265380_108119</name>
</gene>
<accession>A0A521E098</accession>
<dbReference type="AlphaFoldDB" id="A0A521E098"/>
<dbReference type="RefSeq" id="WP_142638212.1">
    <property type="nucleotide sequence ID" value="NZ_CANLVA010000010.1"/>
</dbReference>
<sequence>MFEFITWGGAALSLIGLAGLVWCILHVMKARKSGLSDDELRAVVQRVLPWNMGALFLSVIGLMLVILGISFG</sequence>
<protein>
    <submittedName>
        <fullName evidence="2">Uncharacterized protein</fullName>
    </submittedName>
</protein>
<organism evidence="2 3">
    <name type="scientific">Ruegeria faecimaris</name>
    <dbReference type="NCBI Taxonomy" id="686389"/>
    <lineage>
        <taxon>Bacteria</taxon>
        <taxon>Pseudomonadati</taxon>
        <taxon>Pseudomonadota</taxon>
        <taxon>Alphaproteobacteria</taxon>
        <taxon>Rhodobacterales</taxon>
        <taxon>Roseobacteraceae</taxon>
        <taxon>Ruegeria</taxon>
    </lineage>
</organism>
<keyword evidence="1" id="KW-0812">Transmembrane</keyword>
<name>A0A521E098_9RHOB</name>
<evidence type="ECO:0000256" key="1">
    <source>
        <dbReference type="SAM" id="Phobius"/>
    </source>
</evidence>